<dbReference type="EMBL" id="CAADRP010000768">
    <property type="protein sequence ID" value="VFU31807.1"/>
    <property type="molecule type" value="Genomic_DNA"/>
</dbReference>
<name>A0A6N2KUB0_SALVM</name>
<organism evidence="1">
    <name type="scientific">Salix viminalis</name>
    <name type="common">Common osier</name>
    <name type="synonym">Basket willow</name>
    <dbReference type="NCBI Taxonomy" id="40686"/>
    <lineage>
        <taxon>Eukaryota</taxon>
        <taxon>Viridiplantae</taxon>
        <taxon>Streptophyta</taxon>
        <taxon>Embryophyta</taxon>
        <taxon>Tracheophyta</taxon>
        <taxon>Spermatophyta</taxon>
        <taxon>Magnoliopsida</taxon>
        <taxon>eudicotyledons</taxon>
        <taxon>Gunneridae</taxon>
        <taxon>Pentapetalae</taxon>
        <taxon>rosids</taxon>
        <taxon>fabids</taxon>
        <taxon>Malpighiales</taxon>
        <taxon>Salicaceae</taxon>
        <taxon>Saliceae</taxon>
        <taxon>Salix</taxon>
    </lineage>
</organism>
<evidence type="ECO:0000313" key="1">
    <source>
        <dbReference type="EMBL" id="VFU31805.1"/>
    </source>
</evidence>
<reference evidence="1" key="1">
    <citation type="submission" date="2019-03" db="EMBL/GenBank/DDBJ databases">
        <authorList>
            <person name="Mank J."/>
            <person name="Almeida P."/>
        </authorList>
    </citation>
    <scope>NUCLEOTIDE SEQUENCE</scope>
    <source>
        <strain evidence="1">78183</strain>
    </source>
</reference>
<dbReference type="AlphaFoldDB" id="A0A6N2KUB0"/>
<dbReference type="EMBL" id="CAADRP010000768">
    <property type="protein sequence ID" value="VFU31805.1"/>
    <property type="molecule type" value="Genomic_DNA"/>
</dbReference>
<protein>
    <submittedName>
        <fullName evidence="1">Uncharacterized protein</fullName>
    </submittedName>
</protein>
<gene>
    <name evidence="1" type="ORF">SVIM_LOCUS136435</name>
</gene>
<proteinExistence type="predicted"/>
<accession>A0A6N2KUB0</accession>
<sequence>MQSNCTSFNRGFSNSNDKVKHNVIWICCLNKWKIFKTNVFHTRSAVYFCMAWVASISEGGRPSGMVSKCKPGKSSTA</sequence>